<dbReference type="EMBL" id="ANNX02000051">
    <property type="protein sequence ID" value="KYC35567.1"/>
    <property type="molecule type" value="Genomic_DNA"/>
</dbReference>
<evidence type="ECO:0000313" key="3">
    <source>
        <dbReference type="EMBL" id="KYC35567.1"/>
    </source>
</evidence>
<dbReference type="RefSeq" id="WP_169886885.1">
    <property type="nucleotide sequence ID" value="NZ_KQ976354.1"/>
</dbReference>
<evidence type="ECO:0000256" key="1">
    <source>
        <dbReference type="SAM" id="MobiDB-lite"/>
    </source>
</evidence>
<sequence length="829" mass="84968">MTPARGQQIIPDNTLGAEISVVTPNVVINGTPSDRISGGATRGETLFHSFQQFNIDAGKGAYFAPANNIANILTRVTGTSSSNILGVLGVLGNANLFFINPNGIIFGENARLALNGSFLASTASSFKFPDGNEFSATNPQAPPLLAVSIPNGLQFRNNPTSIRVDSGVFNNAQNPGLNVSPGKSLALVGGEVLLNGGVLRAPNGRVELGGLATAGEVKLEANGNNLRLTFPEGVERSNVSLSNVSSVNVNNRGEGSIGINAKNLAVSGSLIESGIQTGIVNNTRTGNVEIDAKESVNVSSGSVIRNNNGGTGNTGDVIIKTDKLSVSGSQILATILATGNGSAGKVEILAKEVSLTGTQQLTGIFNNIAGNNNSRGRGSVGGITIDTNSLAIANGAQISSVTAGIGNAGNVTIIARERFTLDNSATPFNRSGVFSNVERTGNGNAGNISVTTNNLDIKNGAQIASGIFSNQNAGNSGGTITINATDNISIDGEGSTQLEGVLKSAVVSAVQNNAQGSGGDVNITARSLSLTNGGSLSVTNRGQGSAGNITVTTSEDIKLDKEASIRALTAGEGGEGNITLNSRNLILNRNSYITTDARSSATGGSITINTGNLVGLRNSDITANARQGSAGKIDITTRGSVFGIARLSQQQIDQLRQDAEKAPLDINSPPVTNKLPTSDIAAFSQAPTLDGAIQINNPEVDPSEELAEFPETVVDPTQQIAQNPCQQSVASRFVVTGRGGLPPSPNQVLGSENVRVDLLEPVASTGNSNSATKIQSSPSPSSTAKQIIPAQGWVFNERGKIVLVAHNPDQIVSQRSPKALSSCSVETAQ</sequence>
<dbReference type="SUPFAM" id="SSF51126">
    <property type="entry name" value="Pectin lyase-like"/>
    <property type="match status" value="3"/>
</dbReference>
<name>A0A139WT33_9CYAN</name>
<dbReference type="AlphaFoldDB" id="A0A139WT33"/>
<keyword evidence="4" id="KW-1185">Reference proteome</keyword>
<dbReference type="InterPro" id="IPR011050">
    <property type="entry name" value="Pectin_lyase_fold/virulence"/>
</dbReference>
<feature type="region of interest" description="Disordered" evidence="1">
    <location>
        <begin position="763"/>
        <end position="785"/>
    </location>
</feature>
<feature type="compositionally biased region" description="Polar residues" evidence="1">
    <location>
        <begin position="764"/>
        <end position="785"/>
    </location>
</feature>
<dbReference type="Gene3D" id="2.160.20.10">
    <property type="entry name" value="Single-stranded right-handed beta-helix, Pectin lyase-like"/>
    <property type="match status" value="2"/>
</dbReference>
<gene>
    <name evidence="3" type="ORF">WA1_07015</name>
</gene>
<evidence type="ECO:0000259" key="2">
    <source>
        <dbReference type="SMART" id="SM00912"/>
    </source>
</evidence>
<dbReference type="InterPro" id="IPR008638">
    <property type="entry name" value="FhaB/CdiA-like_TPS"/>
</dbReference>
<dbReference type="STRING" id="128403.WA1_07015"/>
<reference evidence="3 4" key="1">
    <citation type="journal article" date="2013" name="Genome Biol. Evol.">
        <title>Genomes of Stigonematalean cyanobacteria (subsection V) and the evolution of oxygenic photosynthesis from prokaryotes to plastids.</title>
        <authorList>
            <person name="Dagan T."/>
            <person name="Roettger M."/>
            <person name="Stucken K."/>
            <person name="Landan G."/>
            <person name="Koch R."/>
            <person name="Major P."/>
            <person name="Gould S.B."/>
            <person name="Goremykin V.V."/>
            <person name="Rippka R."/>
            <person name="Tandeau de Marsac N."/>
            <person name="Gugger M."/>
            <person name="Lockhart P.J."/>
            <person name="Allen J.F."/>
            <person name="Brune I."/>
            <person name="Maus I."/>
            <person name="Puhler A."/>
            <person name="Martin W.F."/>
        </authorList>
    </citation>
    <scope>NUCLEOTIDE SEQUENCE [LARGE SCALE GENOMIC DNA]</scope>
    <source>
        <strain evidence="3 4">PCC 7110</strain>
    </source>
</reference>
<organism evidence="3 4">
    <name type="scientific">Scytonema hofmannii PCC 7110</name>
    <dbReference type="NCBI Taxonomy" id="128403"/>
    <lineage>
        <taxon>Bacteria</taxon>
        <taxon>Bacillati</taxon>
        <taxon>Cyanobacteriota</taxon>
        <taxon>Cyanophyceae</taxon>
        <taxon>Nostocales</taxon>
        <taxon>Scytonemataceae</taxon>
        <taxon>Scytonema</taxon>
    </lineage>
</organism>
<dbReference type="SMART" id="SM00912">
    <property type="entry name" value="Haemagg_act"/>
    <property type="match status" value="1"/>
</dbReference>
<evidence type="ECO:0000313" key="4">
    <source>
        <dbReference type="Proteomes" id="UP000076925"/>
    </source>
</evidence>
<accession>A0A139WT33</accession>
<protein>
    <recommendedName>
        <fullName evidence="2">Filamentous haemagglutinin FhaB/tRNA nuclease CdiA-like TPS domain-containing protein</fullName>
    </recommendedName>
</protein>
<feature type="domain" description="Filamentous haemagglutinin FhaB/tRNA nuclease CdiA-like TPS" evidence="2">
    <location>
        <begin position="16"/>
        <end position="129"/>
    </location>
</feature>
<dbReference type="Pfam" id="PF05860">
    <property type="entry name" value="TPS"/>
    <property type="match status" value="1"/>
</dbReference>
<dbReference type="NCBIfam" id="TIGR01901">
    <property type="entry name" value="adhes_NPXG"/>
    <property type="match status" value="1"/>
</dbReference>
<dbReference type="InterPro" id="IPR012334">
    <property type="entry name" value="Pectin_lyas_fold"/>
</dbReference>
<comment type="caution">
    <text evidence="3">The sequence shown here is derived from an EMBL/GenBank/DDBJ whole genome shotgun (WGS) entry which is preliminary data.</text>
</comment>
<dbReference type="Proteomes" id="UP000076925">
    <property type="component" value="Unassembled WGS sequence"/>
</dbReference>
<proteinExistence type="predicted"/>